<feature type="region of interest" description="Disordered" evidence="1">
    <location>
        <begin position="1"/>
        <end position="34"/>
    </location>
</feature>
<dbReference type="EMBL" id="CADCXU010031620">
    <property type="protein sequence ID" value="CAB0017588.1"/>
    <property type="molecule type" value="Genomic_DNA"/>
</dbReference>
<evidence type="ECO:0000313" key="3">
    <source>
        <dbReference type="Proteomes" id="UP000479000"/>
    </source>
</evidence>
<evidence type="ECO:0000313" key="2">
    <source>
        <dbReference type="EMBL" id="CAB0017588.1"/>
    </source>
</evidence>
<protein>
    <submittedName>
        <fullName evidence="2">Uncharacterized protein</fullName>
    </submittedName>
</protein>
<feature type="compositionally biased region" description="Basic and acidic residues" evidence="1">
    <location>
        <begin position="19"/>
        <end position="32"/>
    </location>
</feature>
<keyword evidence="3" id="KW-1185">Reference proteome</keyword>
<reference evidence="2 3" key="1">
    <citation type="submission" date="2020-02" db="EMBL/GenBank/DDBJ databases">
        <authorList>
            <person name="Ferguson B K."/>
        </authorList>
    </citation>
    <scope>NUCLEOTIDE SEQUENCE [LARGE SCALE GENOMIC DNA]</scope>
</reference>
<gene>
    <name evidence="2" type="ORF">NTEN_LOCUS21572</name>
</gene>
<accession>A0A6H5HMW9</accession>
<name>A0A6H5HMW9_9HEMI</name>
<organism evidence="2 3">
    <name type="scientific">Nesidiocoris tenuis</name>
    <dbReference type="NCBI Taxonomy" id="355587"/>
    <lineage>
        <taxon>Eukaryota</taxon>
        <taxon>Metazoa</taxon>
        <taxon>Ecdysozoa</taxon>
        <taxon>Arthropoda</taxon>
        <taxon>Hexapoda</taxon>
        <taxon>Insecta</taxon>
        <taxon>Pterygota</taxon>
        <taxon>Neoptera</taxon>
        <taxon>Paraneoptera</taxon>
        <taxon>Hemiptera</taxon>
        <taxon>Heteroptera</taxon>
        <taxon>Panheteroptera</taxon>
        <taxon>Cimicomorpha</taxon>
        <taxon>Miridae</taxon>
        <taxon>Dicyphina</taxon>
        <taxon>Nesidiocoris</taxon>
    </lineage>
</organism>
<proteinExistence type="predicted"/>
<dbReference type="Proteomes" id="UP000479000">
    <property type="component" value="Unassembled WGS sequence"/>
</dbReference>
<evidence type="ECO:0000256" key="1">
    <source>
        <dbReference type="SAM" id="MobiDB-lite"/>
    </source>
</evidence>
<feature type="non-terminal residue" evidence="2">
    <location>
        <position position="84"/>
    </location>
</feature>
<dbReference type="AlphaFoldDB" id="A0A6H5HMW9"/>
<sequence>MGSAVPRNYGDSSVGGITRRKEVDDGERRDAAGGKLNELTVTGGEKFSVASKIVRIALRKILRNCGAKIHSSFPLENCTQQTKK</sequence>